<protein>
    <submittedName>
        <fullName evidence="3">DENN domain-containing protein 5B</fullName>
    </submittedName>
</protein>
<dbReference type="PANTHER" id="PTHR15288:SF0">
    <property type="entry name" value="UDENN DOMAIN-CONTAINING PROTEIN"/>
    <property type="match status" value="1"/>
</dbReference>
<organism evidence="3 4">
    <name type="scientific">Carex littledalei</name>
    <dbReference type="NCBI Taxonomy" id="544730"/>
    <lineage>
        <taxon>Eukaryota</taxon>
        <taxon>Viridiplantae</taxon>
        <taxon>Streptophyta</taxon>
        <taxon>Embryophyta</taxon>
        <taxon>Tracheophyta</taxon>
        <taxon>Spermatophyta</taxon>
        <taxon>Magnoliopsida</taxon>
        <taxon>Liliopsida</taxon>
        <taxon>Poales</taxon>
        <taxon>Cyperaceae</taxon>
        <taxon>Cyperoideae</taxon>
        <taxon>Cariceae</taxon>
        <taxon>Carex</taxon>
        <taxon>Carex subgen. Euthyceras</taxon>
    </lineage>
</organism>
<sequence length="811" mass="90786">MEEKVLEAGGDHDPPASTSSSSSSSSSQEEPTNDVTPSTTLESTDVAGSVDSIDVAGSVDSTDVAESRTPSKQPKESESPMMLRIATIKQQAKHMRSESFQKWRRQMQRAWRWGPAGGGGAGSNNNREQVARATVNFEAMANQKRMWYQMYSKSRNHRQLKEPTSLFEHLLVVGLHSCANVEAIEDAFVKRKAWENGVVKSDVLDLRNIQYHAAIPTLEPQILFKYPLGKNVGMRESDIPAFCFPEGVKARLIERTPSMSDLNEVVFGQEHLSRDDLCFIFQMKVSDNATMYGVCLHVQEIVQRAPGILGSVSPITHNSHKPSRYLVSAPRCYCLLTRLPFFELHYEMLNSIIAQERLDRITQYVTEVKLAEAIPHSFKDNNQSENLNSPQRSYSELMEYAIPVNSVSGLIYSPNRLSAKDTSPFLAKVPEPQSPESFSNSEASEVSNVKELDKETRPQFDDYASETSESRSDSFERISGVFENCHTSPDVTSAYNSTPSKRMERVESLECLARGIGSDEEDDDSISDEKIMGWAKANNNESLQIVCGYHSLPIPPHGGEIVFHPLDHLQLVKYCRPKLSQLGLGDLSSINYQHYLVDKNEVNSRLAAAEEAFALSIWTTATLCRVLSLESVLSLFAGALLEKQLVVICPNLGILSAVVLSVIPMIRPFEWQSLLLPVLPNKMFDLLDAPVPFIVGIQQKSADVKRKTANVIRIDVLKNQVKACSFPQLPRYKELFAELSPIHSRLSGENPIAQRHPVYRCNEMQVSLLLKDSFIDSFPIKDRPFIKLFIDTQLFSVLSDSRLALYEAEQT</sequence>
<dbReference type="InterPro" id="IPR001194">
    <property type="entry name" value="cDENN_dom"/>
</dbReference>
<feature type="compositionally biased region" description="Polar residues" evidence="1">
    <location>
        <begin position="434"/>
        <end position="447"/>
    </location>
</feature>
<dbReference type="EMBL" id="SWLB01000016">
    <property type="protein sequence ID" value="KAF3328150.1"/>
    <property type="molecule type" value="Genomic_DNA"/>
</dbReference>
<reference evidence="3" key="1">
    <citation type="submission" date="2020-01" db="EMBL/GenBank/DDBJ databases">
        <title>Genome sequence of Kobresia littledalei, the first chromosome-level genome in the family Cyperaceae.</title>
        <authorList>
            <person name="Qu G."/>
        </authorList>
    </citation>
    <scope>NUCLEOTIDE SEQUENCE</scope>
    <source>
        <strain evidence="3">C.B.Clarke</strain>
        <tissue evidence="3">Leaf</tissue>
    </source>
</reference>
<dbReference type="InterPro" id="IPR037516">
    <property type="entry name" value="Tripartite_DENN"/>
</dbReference>
<evidence type="ECO:0000313" key="3">
    <source>
        <dbReference type="EMBL" id="KAF3328150.1"/>
    </source>
</evidence>
<name>A0A833QK88_9POAL</name>
<feature type="region of interest" description="Disordered" evidence="1">
    <location>
        <begin position="1"/>
        <end position="82"/>
    </location>
</feature>
<proteinExistence type="predicted"/>
<feature type="compositionally biased region" description="Basic and acidic residues" evidence="1">
    <location>
        <begin position="448"/>
        <end position="460"/>
    </location>
</feature>
<dbReference type="Pfam" id="PF03456">
    <property type="entry name" value="uDENN"/>
    <property type="match status" value="1"/>
</dbReference>
<dbReference type="OrthoDB" id="6019893at2759"/>
<gene>
    <name evidence="3" type="ORF">FCM35_KLT06756</name>
</gene>
<keyword evidence="4" id="KW-1185">Reference proteome</keyword>
<dbReference type="PANTHER" id="PTHR15288">
    <property type="entry name" value="DENN DOMAIN-CONTAINING PROTEIN 2"/>
    <property type="match status" value="1"/>
</dbReference>
<dbReference type="SMART" id="SM00799">
    <property type="entry name" value="DENN"/>
    <property type="match status" value="1"/>
</dbReference>
<evidence type="ECO:0000259" key="2">
    <source>
        <dbReference type="PROSITE" id="PS50211"/>
    </source>
</evidence>
<evidence type="ECO:0000256" key="1">
    <source>
        <dbReference type="SAM" id="MobiDB-lite"/>
    </source>
</evidence>
<feature type="domain" description="UDENN" evidence="2">
    <location>
        <begin position="204"/>
        <end position="811"/>
    </location>
</feature>
<accession>A0A833QK88</accession>
<feature type="compositionally biased region" description="Basic and acidic residues" evidence="1">
    <location>
        <begin position="1"/>
        <end position="14"/>
    </location>
</feature>
<feature type="compositionally biased region" description="Low complexity" evidence="1">
    <location>
        <begin position="17"/>
        <end position="27"/>
    </location>
</feature>
<dbReference type="InterPro" id="IPR051942">
    <property type="entry name" value="DENN_domain_containing_2"/>
</dbReference>
<dbReference type="Gene3D" id="3.30.450.200">
    <property type="match status" value="1"/>
</dbReference>
<dbReference type="InterPro" id="IPR005113">
    <property type="entry name" value="uDENN_dom"/>
</dbReference>
<dbReference type="PROSITE" id="PS50211">
    <property type="entry name" value="DENN"/>
    <property type="match status" value="1"/>
</dbReference>
<comment type="caution">
    <text evidence="3">The sequence shown here is derived from an EMBL/GenBank/DDBJ whole genome shotgun (WGS) entry which is preliminary data.</text>
</comment>
<evidence type="ECO:0000313" key="4">
    <source>
        <dbReference type="Proteomes" id="UP000623129"/>
    </source>
</evidence>
<feature type="compositionally biased region" description="Polar residues" evidence="1">
    <location>
        <begin position="28"/>
        <end position="43"/>
    </location>
</feature>
<dbReference type="Pfam" id="PF02141">
    <property type="entry name" value="DENN"/>
    <property type="match status" value="1"/>
</dbReference>
<feature type="region of interest" description="Disordered" evidence="1">
    <location>
        <begin position="427"/>
        <end position="473"/>
    </location>
</feature>
<dbReference type="Gene3D" id="3.40.50.11500">
    <property type="match status" value="1"/>
</dbReference>
<dbReference type="Proteomes" id="UP000623129">
    <property type="component" value="Unassembled WGS sequence"/>
</dbReference>
<dbReference type="AlphaFoldDB" id="A0A833QK88"/>
<dbReference type="InterPro" id="IPR043153">
    <property type="entry name" value="DENN_C"/>
</dbReference>